<dbReference type="Proteomes" id="UP000664277">
    <property type="component" value="Unassembled WGS sequence"/>
</dbReference>
<dbReference type="Pfam" id="PF08100">
    <property type="entry name" value="Dimerisation"/>
    <property type="match status" value="1"/>
</dbReference>
<protein>
    <submittedName>
        <fullName evidence="6">Methyltransferase domain-containing protein</fullName>
    </submittedName>
</protein>
<dbReference type="PIRSF" id="PIRSF005739">
    <property type="entry name" value="O-mtase"/>
    <property type="match status" value="1"/>
</dbReference>
<sequence length="350" mass="38522">MMPPETITSILHGSWAIQVLKSAVELGLFDGLSEGALTAAALAEKLGYPVKGVSLMLDSLVGMGLLERPDLASHQFGKPKERLDSPALYALSDCAAAYLVKESPLFMGMYLKQHDELDKMWRYLKDTVKSGEPVMHVNNDDKASEIFPHLAESIIPLNYAIAEDACRFVYDTVLCGESKPLKVLDVAAGSAVWSIPFARAHSGTTISALDFPAVLKVTERIAEKFEVRGSLNLLPGNWRDVEIEPQSYDVAILGHILHSEGYALSEKLLAYCFDLLRPGGTLIIAEFFANRNRTAPLHPLMFGLNMYLATSDGCIFSIEELSEMALRTGFNRVIRHNSVDYVSPLLFAVK</sequence>
<dbReference type="InterPro" id="IPR016461">
    <property type="entry name" value="COMT-like"/>
</dbReference>
<dbReference type="InterPro" id="IPR001077">
    <property type="entry name" value="COMT_C"/>
</dbReference>
<evidence type="ECO:0000313" key="7">
    <source>
        <dbReference type="Proteomes" id="UP000664277"/>
    </source>
</evidence>
<keyword evidence="3" id="KW-0949">S-adenosyl-L-methionine</keyword>
<dbReference type="AlphaFoldDB" id="A0A8J7TNF5"/>
<dbReference type="Pfam" id="PF00891">
    <property type="entry name" value="Methyltransf_2"/>
    <property type="match status" value="1"/>
</dbReference>
<evidence type="ECO:0000313" key="6">
    <source>
        <dbReference type="EMBL" id="MBN8662031.1"/>
    </source>
</evidence>
<name>A0A8J7TNF5_9BACT</name>
<dbReference type="PANTHER" id="PTHR43712:SF2">
    <property type="entry name" value="O-METHYLTRANSFERASE CICE"/>
    <property type="match status" value="1"/>
</dbReference>
<dbReference type="EMBL" id="JAFLCK010000029">
    <property type="protein sequence ID" value="MBN8662031.1"/>
    <property type="molecule type" value="Genomic_DNA"/>
</dbReference>
<dbReference type="SUPFAM" id="SSF46785">
    <property type="entry name" value="Winged helix' DNA-binding domain"/>
    <property type="match status" value="1"/>
</dbReference>
<dbReference type="InterPro" id="IPR012967">
    <property type="entry name" value="COMT_dimerisation"/>
</dbReference>
<reference evidence="6" key="1">
    <citation type="submission" date="2021-02" db="EMBL/GenBank/DDBJ databases">
        <title>Genome-Resolved Metagenomics of a Microbial Community Performing Photosynthetic Biological Nutrient Removal.</title>
        <authorList>
            <person name="Mcdaniel E.A."/>
        </authorList>
    </citation>
    <scope>NUCLEOTIDE SEQUENCE</scope>
    <source>
        <strain evidence="6">UWPOB_OBS1</strain>
    </source>
</reference>
<feature type="domain" description="O-methyltransferase dimerisation" evidence="5">
    <location>
        <begin position="10"/>
        <end position="100"/>
    </location>
</feature>
<organism evidence="6 7">
    <name type="scientific">Candidatus Obscuribacter phosphatis</name>
    <dbReference type="NCBI Taxonomy" id="1906157"/>
    <lineage>
        <taxon>Bacteria</taxon>
        <taxon>Bacillati</taxon>
        <taxon>Candidatus Melainabacteria</taxon>
        <taxon>Candidatus Obscuribacterales</taxon>
        <taxon>Candidatus Obscuribacteraceae</taxon>
        <taxon>Candidatus Obscuribacter</taxon>
    </lineage>
</organism>
<dbReference type="InterPro" id="IPR036390">
    <property type="entry name" value="WH_DNA-bd_sf"/>
</dbReference>
<dbReference type="PANTHER" id="PTHR43712">
    <property type="entry name" value="PUTATIVE (AFU_ORTHOLOGUE AFUA_4G14580)-RELATED"/>
    <property type="match status" value="1"/>
</dbReference>
<accession>A0A8J7TNF5</accession>
<dbReference type="GO" id="GO:0008171">
    <property type="term" value="F:O-methyltransferase activity"/>
    <property type="evidence" value="ECO:0007669"/>
    <property type="project" value="InterPro"/>
</dbReference>
<keyword evidence="2" id="KW-0808">Transferase</keyword>
<evidence type="ECO:0000256" key="1">
    <source>
        <dbReference type="ARBA" id="ARBA00022603"/>
    </source>
</evidence>
<comment type="caution">
    <text evidence="6">The sequence shown here is derived from an EMBL/GenBank/DDBJ whole genome shotgun (WGS) entry which is preliminary data.</text>
</comment>
<evidence type="ECO:0000259" key="4">
    <source>
        <dbReference type="Pfam" id="PF00891"/>
    </source>
</evidence>
<dbReference type="InterPro" id="IPR029063">
    <property type="entry name" value="SAM-dependent_MTases_sf"/>
</dbReference>
<dbReference type="GO" id="GO:0046983">
    <property type="term" value="F:protein dimerization activity"/>
    <property type="evidence" value="ECO:0007669"/>
    <property type="project" value="InterPro"/>
</dbReference>
<feature type="domain" description="O-methyltransferase C-terminal" evidence="4">
    <location>
        <begin position="183"/>
        <end position="330"/>
    </location>
</feature>
<dbReference type="SUPFAM" id="SSF53335">
    <property type="entry name" value="S-adenosyl-L-methionine-dependent methyltransferases"/>
    <property type="match status" value="1"/>
</dbReference>
<dbReference type="Gene3D" id="1.10.10.10">
    <property type="entry name" value="Winged helix-like DNA-binding domain superfamily/Winged helix DNA-binding domain"/>
    <property type="match status" value="1"/>
</dbReference>
<keyword evidence="1 6" id="KW-0489">Methyltransferase</keyword>
<dbReference type="PROSITE" id="PS51683">
    <property type="entry name" value="SAM_OMT_II"/>
    <property type="match status" value="1"/>
</dbReference>
<evidence type="ECO:0000256" key="3">
    <source>
        <dbReference type="ARBA" id="ARBA00022691"/>
    </source>
</evidence>
<dbReference type="GO" id="GO:0032259">
    <property type="term" value="P:methylation"/>
    <property type="evidence" value="ECO:0007669"/>
    <property type="project" value="UniProtKB-KW"/>
</dbReference>
<evidence type="ECO:0000259" key="5">
    <source>
        <dbReference type="Pfam" id="PF08100"/>
    </source>
</evidence>
<dbReference type="CDD" id="cd02440">
    <property type="entry name" value="AdoMet_MTases"/>
    <property type="match status" value="1"/>
</dbReference>
<dbReference type="InterPro" id="IPR036388">
    <property type="entry name" value="WH-like_DNA-bd_sf"/>
</dbReference>
<evidence type="ECO:0000256" key="2">
    <source>
        <dbReference type="ARBA" id="ARBA00022679"/>
    </source>
</evidence>
<dbReference type="Gene3D" id="3.40.50.150">
    <property type="entry name" value="Vaccinia Virus protein VP39"/>
    <property type="match status" value="1"/>
</dbReference>
<gene>
    <name evidence="6" type="ORF">J0M35_16810</name>
</gene>
<proteinExistence type="predicted"/>